<evidence type="ECO:0000256" key="2">
    <source>
        <dbReference type="ARBA" id="ARBA00022723"/>
    </source>
</evidence>
<evidence type="ECO:0000256" key="6">
    <source>
        <dbReference type="PIRSR" id="PIRSR031051-3"/>
    </source>
</evidence>
<dbReference type="NCBIfam" id="TIGR01488">
    <property type="entry name" value="HAD-SF-IB"/>
    <property type="match status" value="1"/>
</dbReference>
<evidence type="ECO:0000256" key="5">
    <source>
        <dbReference type="PIRSR" id="PIRSR031051-1"/>
    </source>
</evidence>
<accession>A0AAD5Q197</accession>
<evidence type="ECO:0000313" key="7">
    <source>
        <dbReference type="EMBL" id="KAJ0391326.1"/>
    </source>
</evidence>
<dbReference type="Pfam" id="PF06888">
    <property type="entry name" value="Put_Phosphatase"/>
    <property type="match status" value="1"/>
</dbReference>
<keyword evidence="8" id="KW-1185">Reference proteome</keyword>
<dbReference type="InterPro" id="IPR036412">
    <property type="entry name" value="HAD-like_sf"/>
</dbReference>
<evidence type="ECO:0000256" key="1">
    <source>
        <dbReference type="ARBA" id="ARBA00001946"/>
    </source>
</evidence>
<dbReference type="PIRSF" id="PIRSF031051">
    <property type="entry name" value="PyrdxlP_Pase_PHOSPHO2"/>
    <property type="match status" value="1"/>
</dbReference>
<proteinExistence type="predicted"/>
<sequence>MATSKASPRVLLIFDFDWSLVNEDSDGFVTSQLWPTAERDAPEFFHTFAREADQPQEEIDVPTVFTRFLEKMVEHKPDLSREDIYSAIQRIPVQPRMVDAVRAAVRDHDARVAIVSNANTVYVNTWLKHHDLQHVIQDVVANPADFDKSSSVLRVRPHCSEGHNCPWCPVNMCKGRIVEELRRRYAPSERVIYVGDGGNDFCPVMTLKSTDVVLARADDKNRLLTKICSHPQHVEAQVVPWRTGQDVFDFFVKE</sequence>
<evidence type="ECO:0000313" key="8">
    <source>
        <dbReference type="Proteomes" id="UP001209570"/>
    </source>
</evidence>
<gene>
    <name evidence="7" type="ORF">P43SY_012131</name>
</gene>
<evidence type="ECO:0008006" key="9">
    <source>
        <dbReference type="Google" id="ProtNLM"/>
    </source>
</evidence>
<dbReference type="GO" id="GO:0046872">
    <property type="term" value="F:metal ion binding"/>
    <property type="evidence" value="ECO:0007669"/>
    <property type="project" value="UniProtKB-KW"/>
</dbReference>
<dbReference type="InterPro" id="IPR016965">
    <property type="entry name" value="Pase_PHOSPHO-typ"/>
</dbReference>
<dbReference type="Gene3D" id="3.40.50.1000">
    <property type="entry name" value="HAD superfamily/HAD-like"/>
    <property type="match status" value="1"/>
</dbReference>
<dbReference type="Proteomes" id="UP001209570">
    <property type="component" value="Unassembled WGS sequence"/>
</dbReference>
<dbReference type="InterPro" id="IPR023214">
    <property type="entry name" value="HAD_sf"/>
</dbReference>
<dbReference type="EMBL" id="JAKCXM010001118">
    <property type="protein sequence ID" value="KAJ0391326.1"/>
    <property type="molecule type" value="Genomic_DNA"/>
</dbReference>
<evidence type="ECO:0000256" key="3">
    <source>
        <dbReference type="ARBA" id="ARBA00022801"/>
    </source>
</evidence>
<dbReference type="NCBIfam" id="TIGR01489">
    <property type="entry name" value="DKMTPPase-SF"/>
    <property type="match status" value="1"/>
</dbReference>
<organism evidence="7 8">
    <name type="scientific">Pythium insidiosum</name>
    <name type="common">Pythiosis disease agent</name>
    <dbReference type="NCBI Taxonomy" id="114742"/>
    <lineage>
        <taxon>Eukaryota</taxon>
        <taxon>Sar</taxon>
        <taxon>Stramenopiles</taxon>
        <taxon>Oomycota</taxon>
        <taxon>Peronosporomycetes</taxon>
        <taxon>Pythiales</taxon>
        <taxon>Pythiaceae</taxon>
        <taxon>Pythium</taxon>
    </lineage>
</organism>
<dbReference type="SUPFAM" id="SSF56784">
    <property type="entry name" value="HAD-like"/>
    <property type="match status" value="1"/>
</dbReference>
<keyword evidence="2 6" id="KW-0479">Metal-binding</keyword>
<evidence type="ECO:0000256" key="4">
    <source>
        <dbReference type="ARBA" id="ARBA00022842"/>
    </source>
</evidence>
<feature type="binding site" evidence="6">
    <location>
        <position position="17"/>
    </location>
    <ligand>
        <name>Mg(2+)</name>
        <dbReference type="ChEBI" id="CHEBI:18420"/>
    </ligand>
</feature>
<comment type="caution">
    <text evidence="7">The sequence shown here is derived from an EMBL/GenBank/DDBJ whole genome shotgun (WGS) entry which is preliminary data.</text>
</comment>
<feature type="active site" description="Nucleophile" evidence="5">
    <location>
        <position position="15"/>
    </location>
</feature>
<keyword evidence="3" id="KW-0378">Hydrolase</keyword>
<name>A0AAD5Q197_PYTIN</name>
<keyword evidence="4 6" id="KW-0460">Magnesium</keyword>
<feature type="binding site" evidence="6">
    <location>
        <position position="15"/>
    </location>
    <ligand>
        <name>Mg(2+)</name>
        <dbReference type="ChEBI" id="CHEBI:18420"/>
    </ligand>
</feature>
<dbReference type="PANTHER" id="PTHR20889">
    <property type="entry name" value="PHOSPHATASE, ORPHAN 1, 2"/>
    <property type="match status" value="1"/>
</dbReference>
<dbReference type="AlphaFoldDB" id="A0AAD5Q197"/>
<dbReference type="InterPro" id="IPR006384">
    <property type="entry name" value="HAD_hydro_PyrdxlP_Pase-like"/>
</dbReference>
<feature type="binding site" evidence="6">
    <location>
        <position position="196"/>
    </location>
    <ligand>
        <name>Mg(2+)</name>
        <dbReference type="ChEBI" id="CHEBI:18420"/>
    </ligand>
</feature>
<protein>
    <recommendedName>
        <fullName evidence="9">Pyridoxal phosphate phosphatase</fullName>
    </recommendedName>
</protein>
<reference evidence="7" key="1">
    <citation type="submission" date="2021-12" db="EMBL/GenBank/DDBJ databases">
        <title>Prjna785345.</title>
        <authorList>
            <person name="Rujirawat T."/>
            <person name="Krajaejun T."/>
        </authorList>
    </citation>
    <scope>NUCLEOTIDE SEQUENCE</scope>
    <source>
        <strain evidence="7">Pi057C3</strain>
    </source>
</reference>
<comment type="cofactor">
    <cofactor evidence="1 6">
        <name>Mg(2+)</name>
        <dbReference type="ChEBI" id="CHEBI:18420"/>
    </cofactor>
</comment>
<dbReference type="PANTHER" id="PTHR20889:SF12">
    <property type="entry name" value="LP01149P"/>
    <property type="match status" value="1"/>
</dbReference>
<feature type="active site" description="Proton donor" evidence="5">
    <location>
        <position position="17"/>
    </location>
</feature>
<dbReference type="GO" id="GO:0016791">
    <property type="term" value="F:phosphatase activity"/>
    <property type="evidence" value="ECO:0007669"/>
    <property type="project" value="InterPro"/>
</dbReference>